<reference evidence="2 3" key="1">
    <citation type="submission" date="2018-05" db="EMBL/GenBank/DDBJ databases">
        <title>Complete genome sequence of the Type Strain of Streptomyces spongiicola HNM0071, the producer of staurosporine.</title>
        <authorList>
            <person name="Zhou S."/>
            <person name="Huang X."/>
        </authorList>
    </citation>
    <scope>NUCLEOTIDE SEQUENCE [LARGE SCALE GENOMIC DNA]</scope>
    <source>
        <strain evidence="2 3">HNM0071</strain>
    </source>
</reference>
<accession>A0ABM6V7S5</accession>
<feature type="compositionally biased region" description="Basic and acidic residues" evidence="1">
    <location>
        <begin position="247"/>
        <end position="256"/>
    </location>
</feature>
<sequence length="256" mass="28594">MPHPRPEPEHPAATPFAQALGERIRQAREADQRTADNIAHSARRLGLTWHRTTVGATERGERAITATELLMLPLLYRRPLRTLLPDPDAGTTRLTAVAAVDNDELHKLLEEDHKPRPKAWQIDDAHWWDELREFAHAIGGLLAPWPTSSPDPALMAAPDEAESKAAKRLETTAHFVAYGARALWGRGLAAERDARLAERPDAPDMTARARQAARGHITRTLIGELEPLIRDYNRQRAAEPTVTFRPATDRQTDEGE</sequence>
<organism evidence="2 3">
    <name type="scientific">Streptomyces spongiicola</name>
    <dbReference type="NCBI Taxonomy" id="1690221"/>
    <lineage>
        <taxon>Bacteria</taxon>
        <taxon>Bacillati</taxon>
        <taxon>Actinomycetota</taxon>
        <taxon>Actinomycetes</taxon>
        <taxon>Kitasatosporales</taxon>
        <taxon>Streptomycetaceae</taxon>
        <taxon>Streptomyces</taxon>
    </lineage>
</organism>
<keyword evidence="3" id="KW-1185">Reference proteome</keyword>
<dbReference type="Gene3D" id="1.10.260.40">
    <property type="entry name" value="lambda repressor-like DNA-binding domains"/>
    <property type="match status" value="1"/>
</dbReference>
<protein>
    <recommendedName>
        <fullName evidence="4">HTH cro/C1-type domain-containing protein</fullName>
    </recommendedName>
</protein>
<evidence type="ECO:0000256" key="1">
    <source>
        <dbReference type="SAM" id="MobiDB-lite"/>
    </source>
</evidence>
<proteinExistence type="predicted"/>
<dbReference type="RefSeq" id="WP_109294981.1">
    <property type="nucleotide sequence ID" value="NZ_CP029254.1"/>
</dbReference>
<dbReference type="EMBL" id="CP029254">
    <property type="protein sequence ID" value="AWK10030.1"/>
    <property type="molecule type" value="Genomic_DNA"/>
</dbReference>
<evidence type="ECO:0008006" key="4">
    <source>
        <dbReference type="Google" id="ProtNLM"/>
    </source>
</evidence>
<dbReference type="Proteomes" id="UP000245051">
    <property type="component" value="Chromosome"/>
</dbReference>
<name>A0ABM6V7S5_9ACTN</name>
<dbReference type="InterPro" id="IPR010982">
    <property type="entry name" value="Lambda_DNA-bd_dom_sf"/>
</dbReference>
<evidence type="ECO:0000313" key="3">
    <source>
        <dbReference type="Proteomes" id="UP000245051"/>
    </source>
</evidence>
<gene>
    <name evidence="2" type="ORF">DDQ41_15270</name>
</gene>
<evidence type="ECO:0000313" key="2">
    <source>
        <dbReference type="EMBL" id="AWK10030.1"/>
    </source>
</evidence>
<feature type="region of interest" description="Disordered" evidence="1">
    <location>
        <begin position="234"/>
        <end position="256"/>
    </location>
</feature>